<reference evidence="13 14" key="1">
    <citation type="submission" date="2019-06" db="EMBL/GenBank/DDBJ databases">
        <title>Sequencing the genomes of 1000 actinobacteria strains.</title>
        <authorList>
            <person name="Klenk H.-P."/>
        </authorList>
    </citation>
    <scope>NUCLEOTIDE SEQUENCE [LARGE SCALE GENOMIC DNA]</scope>
    <source>
        <strain evidence="13 14">DSM 25218</strain>
    </source>
</reference>
<dbReference type="PANTHER" id="PTHR43809:SF1">
    <property type="entry name" value="NITRITE REDUCTASE (NADH) LARGE SUBUNIT"/>
    <property type="match status" value="1"/>
</dbReference>
<keyword evidence="6" id="KW-0479">Metal-binding</keyword>
<dbReference type="EMBL" id="VFOV01000001">
    <property type="protein sequence ID" value="TQL66628.1"/>
    <property type="molecule type" value="Genomic_DNA"/>
</dbReference>
<dbReference type="PANTHER" id="PTHR43809">
    <property type="entry name" value="NITRITE REDUCTASE (NADH) LARGE SUBUNIT"/>
    <property type="match status" value="1"/>
</dbReference>
<keyword evidence="14" id="KW-1185">Reference proteome</keyword>
<feature type="region of interest" description="Disordered" evidence="10">
    <location>
        <begin position="1"/>
        <end position="29"/>
    </location>
</feature>
<feature type="domain" description="BFD-like [2Fe-2S]-binding" evidence="11">
    <location>
        <begin position="455"/>
        <end position="497"/>
    </location>
</feature>
<protein>
    <submittedName>
        <fullName evidence="13">Assimilatory nitrate reductase (NADH) beta subunit</fullName>
    </submittedName>
</protein>
<dbReference type="AlphaFoldDB" id="A0A543A219"/>
<dbReference type="GO" id="GO:0016491">
    <property type="term" value="F:oxidoreductase activity"/>
    <property type="evidence" value="ECO:0007669"/>
    <property type="project" value="UniProtKB-KW"/>
</dbReference>
<comment type="cofactor">
    <cofactor evidence="2">
        <name>[4Fe-4S] cluster</name>
        <dbReference type="ChEBI" id="CHEBI:49883"/>
    </cofactor>
</comment>
<evidence type="ECO:0000313" key="14">
    <source>
        <dbReference type="Proteomes" id="UP000320209"/>
    </source>
</evidence>
<evidence type="ECO:0000256" key="7">
    <source>
        <dbReference type="ARBA" id="ARBA00023002"/>
    </source>
</evidence>
<dbReference type="GO" id="GO:0051536">
    <property type="term" value="F:iron-sulfur cluster binding"/>
    <property type="evidence" value="ECO:0007669"/>
    <property type="project" value="UniProtKB-KW"/>
</dbReference>
<comment type="pathway">
    <text evidence="3">Nitrogen metabolism; nitrate reduction (assimilation).</text>
</comment>
<dbReference type="SUPFAM" id="SSF51905">
    <property type="entry name" value="FAD/NAD(P)-binding domain"/>
    <property type="match status" value="2"/>
</dbReference>
<dbReference type="InterPro" id="IPR052034">
    <property type="entry name" value="NasD-like"/>
</dbReference>
<dbReference type="PRINTS" id="PR00411">
    <property type="entry name" value="PNDRDTASEI"/>
</dbReference>
<evidence type="ECO:0000313" key="13">
    <source>
        <dbReference type="EMBL" id="TQL66628.1"/>
    </source>
</evidence>
<evidence type="ECO:0000256" key="3">
    <source>
        <dbReference type="ARBA" id="ARBA00005096"/>
    </source>
</evidence>
<keyword evidence="5" id="KW-0349">Heme</keyword>
<keyword evidence="9" id="KW-0411">Iron-sulfur</keyword>
<dbReference type="InterPro" id="IPR023753">
    <property type="entry name" value="FAD/NAD-binding_dom"/>
</dbReference>
<evidence type="ECO:0000256" key="9">
    <source>
        <dbReference type="ARBA" id="ARBA00023014"/>
    </source>
</evidence>
<evidence type="ECO:0000256" key="1">
    <source>
        <dbReference type="ARBA" id="ARBA00001929"/>
    </source>
</evidence>
<proteinExistence type="inferred from homology"/>
<accession>A0A543A219</accession>
<keyword evidence="7" id="KW-0560">Oxidoreductase</keyword>
<evidence type="ECO:0000256" key="5">
    <source>
        <dbReference type="ARBA" id="ARBA00022617"/>
    </source>
</evidence>
<keyword evidence="8" id="KW-0408">Iron</keyword>
<dbReference type="PRINTS" id="PR00368">
    <property type="entry name" value="FADPNR"/>
</dbReference>
<evidence type="ECO:0000256" key="4">
    <source>
        <dbReference type="ARBA" id="ARBA00010429"/>
    </source>
</evidence>
<evidence type="ECO:0000256" key="2">
    <source>
        <dbReference type="ARBA" id="ARBA00001966"/>
    </source>
</evidence>
<evidence type="ECO:0000259" key="12">
    <source>
        <dbReference type="Pfam" id="PF07992"/>
    </source>
</evidence>
<organism evidence="13 14">
    <name type="scientific">Nocardioides albertanoniae</name>
    <dbReference type="NCBI Taxonomy" id="1175486"/>
    <lineage>
        <taxon>Bacteria</taxon>
        <taxon>Bacillati</taxon>
        <taxon>Actinomycetota</taxon>
        <taxon>Actinomycetes</taxon>
        <taxon>Propionibacteriales</taxon>
        <taxon>Nocardioidaceae</taxon>
        <taxon>Nocardioides</taxon>
    </lineage>
</organism>
<dbReference type="Gene3D" id="1.10.10.1100">
    <property type="entry name" value="BFD-like [2Fe-2S]-binding domain"/>
    <property type="match status" value="1"/>
</dbReference>
<dbReference type="InterPro" id="IPR041854">
    <property type="entry name" value="BFD-like_2Fe2S-bd_dom_sf"/>
</dbReference>
<dbReference type="OrthoDB" id="9768666at2"/>
<evidence type="ECO:0000256" key="6">
    <source>
        <dbReference type="ARBA" id="ARBA00022723"/>
    </source>
</evidence>
<evidence type="ECO:0000256" key="8">
    <source>
        <dbReference type="ARBA" id="ARBA00023004"/>
    </source>
</evidence>
<evidence type="ECO:0000256" key="10">
    <source>
        <dbReference type="SAM" id="MobiDB-lite"/>
    </source>
</evidence>
<feature type="domain" description="FAD/NAD(P)-binding" evidence="12">
    <location>
        <begin position="38"/>
        <end position="335"/>
    </location>
</feature>
<dbReference type="Pfam" id="PF04324">
    <property type="entry name" value="Fer2_BFD"/>
    <property type="match status" value="1"/>
</dbReference>
<dbReference type="InterPro" id="IPR036188">
    <property type="entry name" value="FAD/NAD-bd_sf"/>
</dbReference>
<dbReference type="InterPro" id="IPR007419">
    <property type="entry name" value="BFD-like_2Fe2S-bd_dom"/>
</dbReference>
<dbReference type="Gene3D" id="3.50.50.60">
    <property type="entry name" value="FAD/NAD(P)-binding domain"/>
    <property type="match status" value="2"/>
</dbReference>
<comment type="similarity">
    <text evidence="4">Belongs to the nitrite and sulfite reductase 4Fe-4S domain family.</text>
</comment>
<comment type="cofactor">
    <cofactor evidence="1">
        <name>siroheme</name>
        <dbReference type="ChEBI" id="CHEBI:60052"/>
    </cofactor>
</comment>
<evidence type="ECO:0000259" key="11">
    <source>
        <dbReference type="Pfam" id="PF04324"/>
    </source>
</evidence>
<comment type="caution">
    <text evidence="13">The sequence shown here is derived from an EMBL/GenBank/DDBJ whole genome shotgun (WGS) entry which is preliminary data.</text>
</comment>
<dbReference type="GO" id="GO:0046872">
    <property type="term" value="F:metal ion binding"/>
    <property type="evidence" value="ECO:0007669"/>
    <property type="project" value="UniProtKB-KW"/>
</dbReference>
<sequence>MSAAAVSCNTSFDGLSGRSDRASSPANDVLQQPVRGDRIVIVGGGMAAARLVEGLVARGLGPQTTVLAEEQHAPYNRILLSAVLEGTHRPEALTLREKQWYAARGVDLRLGCLVADIHRDTRTVELADRTTVPYDRLVLATGAIPSLPPIRGTVRADGSLDPRVQAFRSLDDCVRLLALVDRQTLHDRPRRAVIVGGGLLGLQVARALAVRGIETEIVEGRDHLLSSQVDASAGKVLKRSMARLGTQVYLGARATRLTEEGLRLDNGYTLETDLVVLTAGGRPRANLARRAGLTVNRGVIVDDRLRSIDDPHVHAIGDCAEHDGNVTGFVSPAWEQAGVLADVLAGNEATYEGHRVVARLRATDLDVCVLGDPRNEVGEVVEIANPVTGTHRRLVVREGRIVAGALVGDLSRVGVITQAFDRQTVLGDHEAGRLLLPEPMPAGAARPRLPDDAEVCSCAGVDAGRIRACRSLEDVRETTRATTGCGGCAPAVRQLLATREPELSMEGTPL</sequence>
<name>A0A543A219_9ACTN</name>
<gene>
    <name evidence="13" type="ORF">FB381_0492</name>
</gene>
<dbReference type="Pfam" id="PF07992">
    <property type="entry name" value="Pyr_redox_2"/>
    <property type="match status" value="1"/>
</dbReference>
<dbReference type="Proteomes" id="UP000320209">
    <property type="component" value="Unassembled WGS sequence"/>
</dbReference>